<gene>
    <name evidence="1" type="ORF">SDC9_211954</name>
</gene>
<reference evidence="1" key="1">
    <citation type="submission" date="2019-08" db="EMBL/GenBank/DDBJ databases">
        <authorList>
            <person name="Kucharzyk K."/>
            <person name="Murdoch R.W."/>
            <person name="Higgins S."/>
            <person name="Loffler F."/>
        </authorList>
    </citation>
    <scope>NUCLEOTIDE SEQUENCE</scope>
</reference>
<evidence type="ECO:0000313" key="1">
    <source>
        <dbReference type="EMBL" id="MPN64183.1"/>
    </source>
</evidence>
<proteinExistence type="predicted"/>
<dbReference type="AlphaFoldDB" id="A0A645JYM2"/>
<dbReference type="EMBL" id="VSSQ01144696">
    <property type="protein sequence ID" value="MPN64183.1"/>
    <property type="molecule type" value="Genomic_DNA"/>
</dbReference>
<protein>
    <recommendedName>
        <fullName evidence="2">Radical SAM core domain-containing protein</fullName>
    </recommendedName>
</protein>
<accession>A0A645JYM2</accession>
<comment type="caution">
    <text evidence="1">The sequence shown here is derived from an EMBL/GenBank/DDBJ whole genome shotgun (WGS) entry which is preliminary data.</text>
</comment>
<sequence>MLLRKLNAKGGRRAVRDFDLLDGGDSFGVTISGDENQMRMFEPKAAAYVERIASIFAAHSLGIKTWVSFEPVFSEQEVYHAIEQCSFIDFYKIGKLNYHPSTIDWAAFGRECERLCKEYGRNYYIKEDLRKEMEM</sequence>
<name>A0A645JYM2_9ZZZZ</name>
<evidence type="ECO:0008006" key="2">
    <source>
        <dbReference type="Google" id="ProtNLM"/>
    </source>
</evidence>
<organism evidence="1">
    <name type="scientific">bioreactor metagenome</name>
    <dbReference type="NCBI Taxonomy" id="1076179"/>
    <lineage>
        <taxon>unclassified sequences</taxon>
        <taxon>metagenomes</taxon>
        <taxon>ecological metagenomes</taxon>
    </lineage>
</organism>